<dbReference type="InterPro" id="IPR003124">
    <property type="entry name" value="WH2_dom"/>
</dbReference>
<feature type="compositionally biased region" description="Basic and acidic residues" evidence="1">
    <location>
        <begin position="1709"/>
        <end position="1729"/>
    </location>
</feature>
<feature type="region of interest" description="Disordered" evidence="1">
    <location>
        <begin position="1693"/>
        <end position="1732"/>
    </location>
</feature>
<feature type="compositionally biased region" description="Polar residues" evidence="1">
    <location>
        <begin position="1618"/>
        <end position="1629"/>
    </location>
</feature>
<feature type="compositionally biased region" description="Basic residues" evidence="1">
    <location>
        <begin position="370"/>
        <end position="383"/>
    </location>
</feature>
<dbReference type="InterPro" id="IPR039895">
    <property type="entry name" value="COBL-like"/>
</dbReference>
<feature type="compositionally biased region" description="Polar residues" evidence="1">
    <location>
        <begin position="301"/>
        <end position="310"/>
    </location>
</feature>
<evidence type="ECO:0000256" key="1">
    <source>
        <dbReference type="SAM" id="MobiDB-lite"/>
    </source>
</evidence>
<feature type="region of interest" description="Disordered" evidence="1">
    <location>
        <begin position="227"/>
        <end position="340"/>
    </location>
</feature>
<evidence type="ECO:0000259" key="2">
    <source>
        <dbReference type="PROSITE" id="PS51082"/>
    </source>
</evidence>
<dbReference type="EMBL" id="OV121136">
    <property type="protein sequence ID" value="CAH0557230.1"/>
    <property type="molecule type" value="Genomic_DNA"/>
</dbReference>
<evidence type="ECO:0000313" key="3">
    <source>
        <dbReference type="EMBL" id="CAH0557230.1"/>
    </source>
</evidence>
<organism evidence="3 4">
    <name type="scientific">Brassicogethes aeneus</name>
    <name type="common">Rape pollen beetle</name>
    <name type="synonym">Meligethes aeneus</name>
    <dbReference type="NCBI Taxonomy" id="1431903"/>
    <lineage>
        <taxon>Eukaryota</taxon>
        <taxon>Metazoa</taxon>
        <taxon>Ecdysozoa</taxon>
        <taxon>Arthropoda</taxon>
        <taxon>Hexapoda</taxon>
        <taxon>Insecta</taxon>
        <taxon>Pterygota</taxon>
        <taxon>Neoptera</taxon>
        <taxon>Endopterygota</taxon>
        <taxon>Coleoptera</taxon>
        <taxon>Polyphaga</taxon>
        <taxon>Cucujiformia</taxon>
        <taxon>Nitidulidae</taxon>
        <taxon>Meligethinae</taxon>
        <taxon>Brassicogethes</taxon>
    </lineage>
</organism>
<feature type="domain" description="WH2" evidence="2">
    <location>
        <begin position="1725"/>
        <end position="1745"/>
    </location>
</feature>
<dbReference type="PANTHER" id="PTHR21557">
    <property type="entry name" value="CORDON-BLEU"/>
    <property type="match status" value="1"/>
</dbReference>
<keyword evidence="4" id="KW-1185">Reference proteome</keyword>
<dbReference type="PROSITE" id="PS51082">
    <property type="entry name" value="WH2"/>
    <property type="match status" value="1"/>
</dbReference>
<name>A0A9P0B8E4_BRAAE</name>
<dbReference type="GO" id="GO:0003785">
    <property type="term" value="F:actin monomer binding"/>
    <property type="evidence" value="ECO:0007669"/>
    <property type="project" value="InterPro"/>
</dbReference>
<accession>A0A9P0B8E4</accession>
<reference evidence="3" key="1">
    <citation type="submission" date="2021-12" db="EMBL/GenBank/DDBJ databases">
        <authorList>
            <person name="King R."/>
        </authorList>
    </citation>
    <scope>NUCLEOTIDE SEQUENCE</scope>
</reference>
<feature type="region of interest" description="Disordered" evidence="1">
    <location>
        <begin position="1294"/>
        <end position="1313"/>
    </location>
</feature>
<feature type="region of interest" description="Disordered" evidence="1">
    <location>
        <begin position="369"/>
        <end position="396"/>
    </location>
</feature>
<dbReference type="Gene3D" id="3.10.20.90">
    <property type="entry name" value="Phosphatidylinositol 3-kinase Catalytic Subunit, Chain A, domain 1"/>
    <property type="match status" value="1"/>
</dbReference>
<dbReference type="OrthoDB" id="8882621at2759"/>
<feature type="region of interest" description="Disordered" evidence="1">
    <location>
        <begin position="1022"/>
        <end position="1045"/>
    </location>
</feature>
<sequence length="1747" mass="196987">MLHITEDTPVDMLTGAMDLTVHLPNGRSVKMSVKRSTPMMDLLMQISTKYNLQLSDHTLQALSMAPSPDNIDRLLPFKPNTPIGLIDTQNIKVLPKPKMVKNKMAPQPFESTFRLKVHLPRNQLYVTRVSKFVLLEDILKKACLEKALDPKKYALHHPGNLDEVLDPKLTLNDYQITEVYLVAKGTVNLNQVFSASDLMVLRKEEERKRMQAKTGGGVLSLIFGKKQSGMGSGSLSSENRSISPSHSDDSRSVTPPAIPNQIIAPQIKEPEKPKPPQRKRRPAPKPPTVANVTSESRKNSDANPPSSVSDSVEIREGKSDNSLTICHSRNSSDSSGYHEASILSDNCNTSLPRRPQSAYVSNRVADSLSKMRHSMSHSRKKKAAPPPPPSLKSSASVTNLVAPSPVVASQNTGKFTHFFQRSLSCTFAQHNTKKPPKPGTNANNKSIYSSFIRGLDFFKSQSRKNSLVLGKKTLTLGQIYKENTILKDSVDTDDSGSVCSIKFVPKTDREIINHPEITQKCLDVAPVEADKKPKLFLKNGHKPVVELGKQFKPEAFSKNIAINNNSNLEKIPISNITIHSSTKFSENEDCCKQLKNTNNIDDEDEDVLDTTNDDVVYSDSDELGIEGPDFRPPVVEAYGLKRNNSKRKFGSSRKLPCRKESPTNTLHKIYNKSVFLKNASDENWNQFISKLDNIMETSQEAQVLVNPKPLPRKKFIQSAKDEELNKIEEEPSKTKNNDEITEDEIRKIEKEEQVVLRRKPKEDYRVVNYKSVVDALKDFNENNKRIFTIDDNDKKELQIEDDNESLQSNSLVEIKGYKNDNDYNQLIIQNEQPDEENRHFKLGKMDDKAKLKVSKSLPNIVSVNEDVKPPEIVGMIPKQRPKWNTKFDTFGRKTCYKIGMSLVDEDSSSMESGRASVSSAMAKFNYDDEIDDYNDNLFERSAARESEGSKMFSQLYGMHSHEVVEENDMKKWNNCEDLDNISQNSIFDARNILVNGDSLTSNNFQTPLDSLASHLTHSEDICTKTEEPEPDTSRTPPELPANPPPKILLQKKEVKKEVVEEAKSEPEEIKVEVLKPEVEVVSEDTVDKVNETEEPKEVDWQYQLPPPPEGFRDASSIADATINDATIPDSVVTSPELFEKLKAVEDTQSEPATVASSTISEDENPLLNNLSLENLEKRKSLVYNRELATSLKMTDGPETFTTSLNKFESTYEEIKRSSLTTTEPKQLVTVKRSTSTLPNFKITPYNNPKKNITVFEDDTIRSNTYIKNNVTAKKETNLSKSYVGRSMENISFRKNSWENQSDDDKSRDTNYNVYRPNQNMKFKNALANSLMYRSESFSSDNHGPIKPVSRSKSTLTLNKYKEDKKECTSLENRSNSLLDVSGLQSLEVMKSIQNRLNTSVENINKQETSQLKSVKPEEIQPEQPKVYHYRSPPSINLGTWSERPKAPISVKEDVDYNVSSKLIVNTTNNNITSNNSIEVNNKPNSTYSNNGSVNVRVGGYQPSEPKHVTIKVNGTEPISTEKSGNVVIKIGSCKPLENQKFVSYRKPLGNINKIQTQRPHSIAFDDLSHVPVVRSVELKKPYKDMTSITQINQVNEPKPVSRVNSFTPVVRGFKRPENMNTPRNRLSWNPPNPNIFDLNKPKDYESYSTNKDVPFSQSNLRRTDSKKILNSDAKTNLNNQKNSSYNSLIQKKPEVMQTPPPPPPSLPKFEVKKPRPRQIEPKEDPRDLLLDSIRNFGGKKGLKSIKG</sequence>
<dbReference type="PANTHER" id="PTHR21557:SF2">
    <property type="entry name" value="CORDON-BLEU PROTEIN-LIKE 1"/>
    <property type="match status" value="1"/>
</dbReference>
<feature type="region of interest" description="Disordered" evidence="1">
    <location>
        <begin position="1612"/>
        <end position="1661"/>
    </location>
</feature>
<evidence type="ECO:0000313" key="4">
    <source>
        <dbReference type="Proteomes" id="UP001154078"/>
    </source>
</evidence>
<protein>
    <recommendedName>
        <fullName evidence="2">WH2 domain-containing protein</fullName>
    </recommendedName>
</protein>
<feature type="compositionally biased region" description="Polar residues" evidence="1">
    <location>
        <begin position="320"/>
        <end position="335"/>
    </location>
</feature>
<dbReference type="Proteomes" id="UP001154078">
    <property type="component" value="Chromosome 5"/>
</dbReference>
<gene>
    <name evidence="3" type="ORF">MELIAE_LOCUS7995</name>
</gene>
<feature type="compositionally biased region" description="Polar residues" evidence="1">
    <location>
        <begin position="1646"/>
        <end position="1660"/>
    </location>
</feature>
<proteinExistence type="predicted"/>